<evidence type="ECO:0000313" key="2">
    <source>
        <dbReference type="EMBL" id="SET43972.1"/>
    </source>
</evidence>
<keyword evidence="3" id="KW-1185">Reference proteome</keyword>
<dbReference type="STRING" id="568860.SAMN05421811_10330"/>
<dbReference type="RefSeq" id="WP_091079062.1">
    <property type="nucleotide sequence ID" value="NZ_FOHX01000003.1"/>
</dbReference>
<reference evidence="2 3" key="1">
    <citation type="submission" date="2016-10" db="EMBL/GenBank/DDBJ databases">
        <authorList>
            <person name="de Groot N.N."/>
        </authorList>
    </citation>
    <scope>NUCLEOTIDE SEQUENCE [LARGE SCALE GENOMIC DNA]</scope>
    <source>
        <strain evidence="2 3">CGMCC 4.5598</strain>
    </source>
</reference>
<dbReference type="InterPro" id="IPR021235">
    <property type="entry name" value="DUF2637"/>
</dbReference>
<dbReference type="OrthoDB" id="4333663at2"/>
<keyword evidence="1" id="KW-0812">Transmembrane</keyword>
<sequence length="327" mass="36462">MNQSIVSPINRRSDLIGATATSEAPRELTKGEKVAVISVGLVVLALGILGFVNSFAAVKLAAVPYFGGLAWTLPIGVDLAIGAFSAVEILLARLGMRLSILKLVPWTLTAVTVYLNVAGETNLFGIIAHAVLPGLWVMAVEVIAYAVRRRYKLSQAKNMEAIRLSRWILSPISTFFLWRRSVLWETRSYEAALRRERDRAYAKADLQERYGRMWRLKATRRERVEYKLGELVPTELISAVEEETEEQILPEYTETKNGKRAKAAPTIEELVPVGLEVAEELAKDGQKLTRNNLIERMRERGTGLSTNRANDLLNRLKQEFGTVQAAA</sequence>
<dbReference type="Proteomes" id="UP000199361">
    <property type="component" value="Unassembled WGS sequence"/>
</dbReference>
<dbReference type="EMBL" id="FOHX01000003">
    <property type="protein sequence ID" value="SET43972.1"/>
    <property type="molecule type" value="Genomic_DNA"/>
</dbReference>
<gene>
    <name evidence="2" type="ORF">SAMN05421811_10330</name>
</gene>
<protein>
    <recommendedName>
        <fullName evidence="4">DUF2637 domain-containing protein</fullName>
    </recommendedName>
</protein>
<proteinExistence type="predicted"/>
<feature type="transmembrane region" description="Helical" evidence="1">
    <location>
        <begin position="123"/>
        <end position="147"/>
    </location>
</feature>
<keyword evidence="1" id="KW-0472">Membrane</keyword>
<feature type="transmembrane region" description="Helical" evidence="1">
    <location>
        <begin position="98"/>
        <end position="117"/>
    </location>
</feature>
<feature type="transmembrane region" description="Helical" evidence="1">
    <location>
        <begin position="68"/>
        <end position="91"/>
    </location>
</feature>
<evidence type="ECO:0000256" key="1">
    <source>
        <dbReference type="SAM" id="Phobius"/>
    </source>
</evidence>
<organism evidence="2 3">
    <name type="scientific">Nonomuraea wenchangensis</name>
    <dbReference type="NCBI Taxonomy" id="568860"/>
    <lineage>
        <taxon>Bacteria</taxon>
        <taxon>Bacillati</taxon>
        <taxon>Actinomycetota</taxon>
        <taxon>Actinomycetes</taxon>
        <taxon>Streptosporangiales</taxon>
        <taxon>Streptosporangiaceae</taxon>
        <taxon>Nonomuraea</taxon>
    </lineage>
</organism>
<evidence type="ECO:0000313" key="3">
    <source>
        <dbReference type="Proteomes" id="UP000199361"/>
    </source>
</evidence>
<feature type="transmembrane region" description="Helical" evidence="1">
    <location>
        <begin position="34"/>
        <end position="56"/>
    </location>
</feature>
<dbReference type="Pfam" id="PF10935">
    <property type="entry name" value="DUF2637"/>
    <property type="match status" value="1"/>
</dbReference>
<accession>A0A1I0EFJ3</accession>
<name>A0A1I0EFJ3_9ACTN</name>
<keyword evidence="1" id="KW-1133">Transmembrane helix</keyword>
<evidence type="ECO:0008006" key="4">
    <source>
        <dbReference type="Google" id="ProtNLM"/>
    </source>
</evidence>
<dbReference type="AlphaFoldDB" id="A0A1I0EFJ3"/>